<evidence type="ECO:0000256" key="1">
    <source>
        <dbReference type="SAM" id="Coils"/>
    </source>
</evidence>
<dbReference type="Pfam" id="PF00536">
    <property type="entry name" value="SAM_1"/>
    <property type="match status" value="1"/>
</dbReference>
<feature type="non-terminal residue" evidence="3">
    <location>
        <position position="1"/>
    </location>
</feature>
<dbReference type="Proteomes" id="UP000243217">
    <property type="component" value="Unassembled WGS sequence"/>
</dbReference>
<dbReference type="InterPro" id="IPR001660">
    <property type="entry name" value="SAM"/>
</dbReference>
<dbReference type="PROSITE" id="PS50105">
    <property type="entry name" value="SAM_DOMAIN"/>
    <property type="match status" value="1"/>
</dbReference>
<feature type="domain" description="SAM" evidence="2">
    <location>
        <begin position="517"/>
        <end position="578"/>
    </location>
</feature>
<dbReference type="CDD" id="cd09487">
    <property type="entry name" value="SAM_superfamily"/>
    <property type="match status" value="1"/>
</dbReference>
<keyword evidence="1" id="KW-0175">Coiled coil</keyword>
<comment type="caution">
    <text evidence="3">The sequence shown here is derived from an EMBL/GenBank/DDBJ whole genome shotgun (WGS) entry which is preliminary data.</text>
</comment>
<organism evidence="3 4">
    <name type="scientific">Thraustotheca clavata</name>
    <dbReference type="NCBI Taxonomy" id="74557"/>
    <lineage>
        <taxon>Eukaryota</taxon>
        <taxon>Sar</taxon>
        <taxon>Stramenopiles</taxon>
        <taxon>Oomycota</taxon>
        <taxon>Saprolegniomycetes</taxon>
        <taxon>Saprolegniales</taxon>
        <taxon>Achlyaceae</taxon>
        <taxon>Thraustotheca</taxon>
    </lineage>
</organism>
<evidence type="ECO:0000313" key="4">
    <source>
        <dbReference type="Proteomes" id="UP000243217"/>
    </source>
</evidence>
<sequence length="767" mass="90716">GLFSEAVQSYVNEFDTNTIAHDVSRHQRIHHPLALPSPENYSIPLLTTSMSTVTSLLDDAFKHLSTLAPPDTIVATLEDKYSDIWEEIETAKAAENKIRLRKAFCGWNKRANTLHIVSKLSKQACRKRMIRLFYGWRDRIRLLRQVDHKFQRVWRRFVAITFKLLMHYADTSHQVTRMHRKAKRSKLSELLWRWRQWATRKHFIANQVRKARRKRLRKIFTHWRSRIPVWRQTKRTLFKIARPLNRAFLQCQFNQWKMNHRQIELDIKEAKRQSALRIYRLERCFKAWKRYLMLHYRIARAIRRRQIVSVQESMVKWQQYWRSRRSLRPNTWTCDLVGIWLATLFHLPIEVAASCQVNGNELLQLASRLQIDLHQPSSWASTSLERLLPQMPLFFCSSNHRMVLLEAITALANPLTSKAARETLAQQRNAQITMIMDFASLRHFFAQDRELLAYVRRLDHLSLEMFINLSTEELVDTFQPQKDSHLALLVVCQQQLQKNRIKSSSPPKEVPQSQDMDVAAWLESIHLAQYIPRFFQAHINTREELAKLDHLALRDRLYIHSKLHRERLLNYITELRHQPHAQNTTQIPLKKPHVPMAASFRLKMALNHIDDTTSVKTTTTKAPTTAKLQKHIRSLFFTIARALEEREWTLEHLFLSLQSSSGNVTTSKFAQWLREWNCGFTSAQINAMWEAMALRETRKNGVNYTTFMAFFINVFEQRYQLLTVAIQTLQDQAEKSEKQREQLTQLLQSVGRTRRILTLAGVYMNHR</sequence>
<evidence type="ECO:0000313" key="3">
    <source>
        <dbReference type="EMBL" id="OQR90029.1"/>
    </source>
</evidence>
<protein>
    <recommendedName>
        <fullName evidence="2">SAM domain-containing protein</fullName>
    </recommendedName>
</protein>
<feature type="coiled-coil region" evidence="1">
    <location>
        <begin position="712"/>
        <end position="753"/>
    </location>
</feature>
<evidence type="ECO:0000259" key="2">
    <source>
        <dbReference type="PROSITE" id="PS50105"/>
    </source>
</evidence>
<gene>
    <name evidence="3" type="ORF">THRCLA_22600</name>
</gene>
<dbReference type="SUPFAM" id="SSF47769">
    <property type="entry name" value="SAM/Pointed domain"/>
    <property type="match status" value="1"/>
</dbReference>
<dbReference type="SMART" id="SM00454">
    <property type="entry name" value="SAM"/>
    <property type="match status" value="1"/>
</dbReference>
<reference evidence="3 4" key="1">
    <citation type="journal article" date="2014" name="Genome Biol. Evol.">
        <title>The secreted proteins of Achlya hypogyna and Thraustotheca clavata identify the ancestral oomycete secretome and reveal gene acquisitions by horizontal gene transfer.</title>
        <authorList>
            <person name="Misner I."/>
            <person name="Blouin N."/>
            <person name="Leonard G."/>
            <person name="Richards T.A."/>
            <person name="Lane C.E."/>
        </authorList>
    </citation>
    <scope>NUCLEOTIDE SEQUENCE [LARGE SCALE GENOMIC DNA]</scope>
    <source>
        <strain evidence="3 4">ATCC 34112</strain>
    </source>
</reference>
<keyword evidence="4" id="KW-1185">Reference proteome</keyword>
<dbReference type="InterPro" id="IPR013761">
    <property type="entry name" value="SAM/pointed_sf"/>
</dbReference>
<dbReference type="Gene3D" id="1.10.150.50">
    <property type="entry name" value="Transcription Factor, Ets-1"/>
    <property type="match status" value="1"/>
</dbReference>
<proteinExistence type="predicted"/>
<name>A0A1V9YW55_9STRA</name>
<accession>A0A1V9YW55</accession>
<dbReference type="EMBL" id="JNBS01002609">
    <property type="protein sequence ID" value="OQR90029.1"/>
    <property type="molecule type" value="Genomic_DNA"/>
</dbReference>
<dbReference type="OrthoDB" id="70933at2759"/>
<dbReference type="AlphaFoldDB" id="A0A1V9YW55"/>